<dbReference type="EMBL" id="CP146275">
    <property type="protein sequence ID" value="WWT34522.1"/>
    <property type="molecule type" value="Genomic_DNA"/>
</dbReference>
<feature type="domain" description="DUF4168" evidence="1">
    <location>
        <begin position="95"/>
        <end position="171"/>
    </location>
</feature>
<gene>
    <name evidence="2" type="ORF">V6617_08675</name>
</gene>
<dbReference type="InterPro" id="IPR025433">
    <property type="entry name" value="DUF4168"/>
</dbReference>
<protein>
    <submittedName>
        <fullName evidence="2">DUF4168 domain-containing protein</fullName>
    </submittedName>
</protein>
<name>A0ABZ2IBR9_9HYPH</name>
<dbReference type="Pfam" id="PF13767">
    <property type="entry name" value="DUF4168"/>
    <property type="match status" value="1"/>
</dbReference>
<sequence length="183" mass="19359">MPEFRQSIADHILVIIVQEGCGIGFAKTRQIEFVSERRSTPNGKGHKMGIRNTMTALAASVIFAASAGGAVLAQDAAPATPEQPPMAAPATDFDQSQIESFAVAYVQIMDIGMQAEQQLQSAETDDDRAVIQMMAQEQMASTVESTDGISVDEYNAILTAAQADPVFAEEVGGAIEAIVQPAN</sequence>
<keyword evidence="3" id="KW-1185">Reference proteome</keyword>
<evidence type="ECO:0000259" key="1">
    <source>
        <dbReference type="Pfam" id="PF13767"/>
    </source>
</evidence>
<dbReference type="Proteomes" id="UP001369958">
    <property type="component" value="Chromosome"/>
</dbReference>
<evidence type="ECO:0000313" key="3">
    <source>
        <dbReference type="Proteomes" id="UP001369958"/>
    </source>
</evidence>
<organism evidence="2 3">
    <name type="scientific">Pelagibacterium nitratireducens</name>
    <dbReference type="NCBI Taxonomy" id="1046114"/>
    <lineage>
        <taxon>Bacteria</taxon>
        <taxon>Pseudomonadati</taxon>
        <taxon>Pseudomonadota</taxon>
        <taxon>Alphaproteobacteria</taxon>
        <taxon>Hyphomicrobiales</taxon>
        <taxon>Devosiaceae</taxon>
        <taxon>Pelagibacterium</taxon>
    </lineage>
</organism>
<dbReference type="RefSeq" id="WP_338610466.1">
    <property type="nucleotide sequence ID" value="NZ_CP146275.1"/>
</dbReference>
<evidence type="ECO:0000313" key="2">
    <source>
        <dbReference type="EMBL" id="WWT34522.1"/>
    </source>
</evidence>
<accession>A0ABZ2IBR9</accession>
<reference evidence="2 3" key="1">
    <citation type="submission" date="2024-02" db="EMBL/GenBank/DDBJ databases">
        <title>Complete genome sequence of Pelagibacterium nitratireducens ZH15.</title>
        <authorList>
            <person name="Zhao L.H."/>
        </authorList>
    </citation>
    <scope>NUCLEOTIDE SEQUENCE [LARGE SCALE GENOMIC DNA]</scope>
    <source>
        <strain evidence="2 3">ZH15</strain>
    </source>
</reference>
<proteinExistence type="predicted"/>